<reference evidence="1" key="2">
    <citation type="journal article" date="2015" name="Data Brief">
        <title>Shoot transcriptome of the giant reed, Arundo donax.</title>
        <authorList>
            <person name="Barrero R.A."/>
            <person name="Guerrero F.D."/>
            <person name="Moolhuijzen P."/>
            <person name="Goolsby J.A."/>
            <person name="Tidwell J."/>
            <person name="Bellgard S.E."/>
            <person name="Bellgard M.I."/>
        </authorList>
    </citation>
    <scope>NUCLEOTIDE SEQUENCE</scope>
    <source>
        <tissue evidence="1">Shoot tissue taken approximately 20 cm above the soil surface</tissue>
    </source>
</reference>
<dbReference type="AlphaFoldDB" id="A0A0A9BNE3"/>
<name>A0A0A9BNE3_ARUDO</name>
<reference evidence="1" key="1">
    <citation type="submission" date="2014-09" db="EMBL/GenBank/DDBJ databases">
        <authorList>
            <person name="Magalhaes I.L.F."/>
            <person name="Oliveira U."/>
            <person name="Santos F.R."/>
            <person name="Vidigal T.H.D.A."/>
            <person name="Brescovit A.D."/>
            <person name="Santos A.J."/>
        </authorList>
    </citation>
    <scope>NUCLEOTIDE SEQUENCE</scope>
    <source>
        <tissue evidence="1">Shoot tissue taken approximately 20 cm above the soil surface</tissue>
    </source>
</reference>
<proteinExistence type="predicted"/>
<sequence length="30" mass="3519">MYSVHMLHLETCTVCVLRTITQHISMVKPF</sequence>
<dbReference type="EMBL" id="GBRH01235150">
    <property type="protein sequence ID" value="JAD62745.1"/>
    <property type="molecule type" value="Transcribed_RNA"/>
</dbReference>
<protein>
    <submittedName>
        <fullName evidence="1">Uncharacterized protein</fullName>
    </submittedName>
</protein>
<evidence type="ECO:0000313" key="1">
    <source>
        <dbReference type="EMBL" id="JAD62745.1"/>
    </source>
</evidence>
<accession>A0A0A9BNE3</accession>
<organism evidence="1">
    <name type="scientific">Arundo donax</name>
    <name type="common">Giant reed</name>
    <name type="synonym">Donax arundinaceus</name>
    <dbReference type="NCBI Taxonomy" id="35708"/>
    <lineage>
        <taxon>Eukaryota</taxon>
        <taxon>Viridiplantae</taxon>
        <taxon>Streptophyta</taxon>
        <taxon>Embryophyta</taxon>
        <taxon>Tracheophyta</taxon>
        <taxon>Spermatophyta</taxon>
        <taxon>Magnoliopsida</taxon>
        <taxon>Liliopsida</taxon>
        <taxon>Poales</taxon>
        <taxon>Poaceae</taxon>
        <taxon>PACMAD clade</taxon>
        <taxon>Arundinoideae</taxon>
        <taxon>Arundineae</taxon>
        <taxon>Arundo</taxon>
    </lineage>
</organism>